<dbReference type="OrthoDB" id="5376804at2759"/>
<feature type="transmembrane region" description="Helical" evidence="1">
    <location>
        <begin position="521"/>
        <end position="541"/>
    </location>
</feature>
<comment type="caution">
    <text evidence="2">The sequence shown here is derived from an EMBL/GenBank/DDBJ whole genome shotgun (WGS) entry which is preliminary data.</text>
</comment>
<gene>
    <name evidence="2" type="ORF">SI65_04699</name>
</gene>
<dbReference type="VEuPathDB" id="FungiDB:SI65_04699"/>
<dbReference type="Proteomes" id="UP000094569">
    <property type="component" value="Unassembled WGS sequence"/>
</dbReference>
<keyword evidence="1" id="KW-1133">Transmembrane helix</keyword>
<evidence type="ECO:0000313" key="3">
    <source>
        <dbReference type="Proteomes" id="UP000094569"/>
    </source>
</evidence>
<dbReference type="InterPro" id="IPR021514">
    <property type="entry name" value="DUF3176"/>
</dbReference>
<keyword evidence="3" id="KW-1185">Reference proteome</keyword>
<feature type="transmembrane region" description="Helical" evidence="1">
    <location>
        <begin position="170"/>
        <end position="189"/>
    </location>
</feature>
<keyword evidence="1" id="KW-0812">Transmembrane</keyword>
<sequence>MDRKKLFNAPQVNQINTWDLTPVSNHASTSQLFPIPGSANDKRSDSAAAQPRIKRGWKYLTMDTWYGETLLLSFSFLSFLAIVIVLAVYDQKPSPSLKWGLKLNTIISILATACKSSLIFVVSEAIGQLKWIWFWTGKRNLKTLQTFDEASRGPLGSVSVLFSRPQKGRALIMLGAAITLLALAFEAFMQQIVSYPVRQVDDHTGQAVAKRNEYLFGLDSYYDREEDVVGAIYAGVWTTGFKLDPTCPSGNCTWPPFQSLGWCSQCEDITSKATLANCTDIPESTNMTEPHVYPCNVTVPGGNSASVPIQVSKTNGVTMLQMPTDMLWTVGIRPPGVFAGVENPLIVLGHATMQDYPTRTSSSHPEKDMKIEKATQCVLSPCMRTYSVSVSGGNPTTHLSPPIWGELFDGYLDLQDSCNAVFQSEAGNITAGVSPSFVYNFESLHHSMEFTTLWNQYGDGMWVQSGEVYEDTLRRLQILSPEEIMQNIAASLTKYALENSTETVRGTMSVSRSFVSVEWEWITLPAIILLASMALFISTVVKNKKHGLNLWKSAILPVLYHGLDDDILRDGPEYASVSQMERTATIPVGFGHSDVRNRLMFRR</sequence>
<dbReference type="EMBL" id="JXNT01000004">
    <property type="protein sequence ID" value="ODM19713.1"/>
    <property type="molecule type" value="Genomic_DNA"/>
</dbReference>
<keyword evidence="1" id="KW-0472">Membrane</keyword>
<dbReference type="Pfam" id="PF11374">
    <property type="entry name" value="DUF3176"/>
    <property type="match status" value="1"/>
</dbReference>
<organism evidence="2 3">
    <name type="scientific">Aspergillus cristatus</name>
    <name type="common">Chinese Fuzhuan brick tea-fermentation fungus</name>
    <name type="synonym">Eurotium cristatum</name>
    <dbReference type="NCBI Taxonomy" id="573508"/>
    <lineage>
        <taxon>Eukaryota</taxon>
        <taxon>Fungi</taxon>
        <taxon>Dikarya</taxon>
        <taxon>Ascomycota</taxon>
        <taxon>Pezizomycotina</taxon>
        <taxon>Eurotiomycetes</taxon>
        <taxon>Eurotiomycetidae</taxon>
        <taxon>Eurotiales</taxon>
        <taxon>Aspergillaceae</taxon>
        <taxon>Aspergillus</taxon>
        <taxon>Aspergillus subgen. Aspergillus</taxon>
    </lineage>
</organism>
<dbReference type="PANTHER" id="PTHR35394:SF5">
    <property type="entry name" value="DUF3176 DOMAIN-CONTAINING PROTEIN"/>
    <property type="match status" value="1"/>
</dbReference>
<evidence type="ECO:0000313" key="2">
    <source>
        <dbReference type="EMBL" id="ODM19713.1"/>
    </source>
</evidence>
<accession>A0A1E3BFH6</accession>
<proteinExistence type="predicted"/>
<reference evidence="2 3" key="1">
    <citation type="journal article" date="2016" name="BMC Genomics">
        <title>Comparative genomic and transcriptomic analyses of the Fuzhuan brick tea-fermentation fungus Aspergillus cristatus.</title>
        <authorList>
            <person name="Ge Y."/>
            <person name="Wang Y."/>
            <person name="Liu Y."/>
            <person name="Tan Y."/>
            <person name="Ren X."/>
            <person name="Zhang X."/>
            <person name="Hyde K.D."/>
            <person name="Liu Y."/>
            <person name="Liu Z."/>
        </authorList>
    </citation>
    <scope>NUCLEOTIDE SEQUENCE [LARGE SCALE GENOMIC DNA]</scope>
    <source>
        <strain evidence="2 3">GZAAS20.1005</strain>
    </source>
</reference>
<evidence type="ECO:0000256" key="1">
    <source>
        <dbReference type="SAM" id="Phobius"/>
    </source>
</evidence>
<protein>
    <submittedName>
        <fullName evidence="2">Uncharacterized protein</fullName>
    </submittedName>
</protein>
<dbReference type="PANTHER" id="PTHR35394">
    <property type="entry name" value="DUF3176 DOMAIN-CONTAINING PROTEIN"/>
    <property type="match status" value="1"/>
</dbReference>
<feature type="transmembrane region" description="Helical" evidence="1">
    <location>
        <begin position="65"/>
        <end position="89"/>
    </location>
</feature>
<name>A0A1E3BFH6_ASPCR</name>
<feature type="transmembrane region" description="Helical" evidence="1">
    <location>
        <begin position="101"/>
        <end position="122"/>
    </location>
</feature>
<dbReference type="STRING" id="573508.A0A1E3BFH6"/>
<dbReference type="AlphaFoldDB" id="A0A1E3BFH6"/>